<feature type="binding site" evidence="5">
    <location>
        <position position="141"/>
    </location>
    <ligand>
        <name>Mo-molybdopterin</name>
        <dbReference type="ChEBI" id="CHEBI:71302"/>
    </ligand>
    <ligandPart>
        <name>Mo</name>
        <dbReference type="ChEBI" id="CHEBI:28685"/>
    </ligandPart>
</feature>
<keyword evidence="4 5" id="KW-0560">Oxidoreductase</keyword>
<evidence type="ECO:0000256" key="4">
    <source>
        <dbReference type="ARBA" id="ARBA00023002"/>
    </source>
</evidence>
<comment type="cofactor">
    <cofactor evidence="5">
        <name>Mo-molybdopterin</name>
        <dbReference type="ChEBI" id="CHEBI:71302"/>
    </cofactor>
    <text evidence="5">Binds 1 Mo-molybdopterin (Mo-MPT) cofactor per subunit.</text>
</comment>
<evidence type="ECO:0000259" key="6">
    <source>
        <dbReference type="Pfam" id="PF00174"/>
    </source>
</evidence>
<dbReference type="EMBL" id="JAHZUY010000048">
    <property type="protein sequence ID" value="MBW8270663.1"/>
    <property type="molecule type" value="Genomic_DNA"/>
</dbReference>
<keyword evidence="8" id="KW-1185">Reference proteome</keyword>
<protein>
    <recommendedName>
        <fullName evidence="5">Protein-methionine-sulfoxide reductase catalytic subunit MsrP</fullName>
        <ecNumber evidence="5">1.8.5.-</ecNumber>
    </recommendedName>
</protein>
<dbReference type="PANTHER" id="PTHR43032:SF3">
    <property type="entry name" value="PROTEIN-METHIONINE-SULFOXIDE REDUCTASE CATALYTIC SUBUNIT MSRP"/>
    <property type="match status" value="1"/>
</dbReference>
<keyword evidence="1 5" id="KW-0500">Molybdenum</keyword>
<keyword evidence="3 5" id="KW-0732">Signal</keyword>
<keyword evidence="2 5" id="KW-0479">Metal-binding</keyword>
<dbReference type="InterPro" id="IPR036374">
    <property type="entry name" value="OxRdtase_Mopterin-bd_sf"/>
</dbReference>
<name>A0ABS7F4W2_9PROT</name>
<feature type="domain" description="Oxidoreductase molybdopterin-binding" evidence="6">
    <location>
        <begin position="106"/>
        <end position="258"/>
    </location>
</feature>
<dbReference type="InterPro" id="IPR022867">
    <property type="entry name" value="MsrP"/>
</dbReference>
<dbReference type="SUPFAM" id="SSF56524">
    <property type="entry name" value="Oxidoreductase molybdopterin-binding domain"/>
    <property type="match status" value="1"/>
</dbReference>
<accession>A0ABS7F4W2</accession>
<evidence type="ECO:0000256" key="5">
    <source>
        <dbReference type="HAMAP-Rule" id="MF_01206"/>
    </source>
</evidence>
<organism evidence="7 8">
    <name type="scientific">Caldovatus aquaticus</name>
    <dbReference type="NCBI Taxonomy" id="2865671"/>
    <lineage>
        <taxon>Bacteria</taxon>
        <taxon>Pseudomonadati</taxon>
        <taxon>Pseudomonadota</taxon>
        <taxon>Alphaproteobacteria</taxon>
        <taxon>Acetobacterales</taxon>
        <taxon>Roseomonadaceae</taxon>
        <taxon>Caldovatus</taxon>
    </lineage>
</organism>
<comment type="catalytic activity">
    <reaction evidence="5">
        <text>L-methionyl-[protein] + a quinone + H2O = L-methionyl-(S)-S-oxide-[protein] + a quinol</text>
        <dbReference type="Rhea" id="RHEA:51292"/>
        <dbReference type="Rhea" id="RHEA-COMP:12313"/>
        <dbReference type="Rhea" id="RHEA-COMP:12315"/>
        <dbReference type="ChEBI" id="CHEBI:15377"/>
        <dbReference type="ChEBI" id="CHEBI:16044"/>
        <dbReference type="ChEBI" id="CHEBI:24646"/>
        <dbReference type="ChEBI" id="CHEBI:44120"/>
        <dbReference type="ChEBI" id="CHEBI:132124"/>
    </reaction>
</comment>
<feature type="binding site" evidence="5">
    <location>
        <position position="224"/>
    </location>
    <ligand>
        <name>Mo-molybdopterin</name>
        <dbReference type="ChEBI" id="CHEBI:71302"/>
    </ligand>
</feature>
<sequence>MLIRIRRGWEIPEHQVTPEAVVLNRRAALGLAGGLAAATAATIVRPARGQPQGAAVPPLPPAARNTRYQAERPVTPEPYATAYNNYYEFGSHKGIAAAARRLPLRPWTVRVEGLVEQPREFGLDDLIAAMPIEERIYRLRCVEAWSMVVPWTGFPLAALLDRVRPLAAARYVRFETAAIPGVMPGLRQSWYPWPYIEGCTIEEAANELAFLVVGAYGKPLPPQNGGPLRVHFPWKYGFKSGKSLVRITLTDRRPRSFWETVQGNEYGFWANVNPEVPHPRWSQATERVLGTDERIPTRIFNGYGEFVAHLYVNLQHERLWA</sequence>
<dbReference type="EC" id="1.8.5.-" evidence="5"/>
<dbReference type="NCBIfam" id="NF003767">
    <property type="entry name" value="PRK05363.1"/>
    <property type="match status" value="1"/>
</dbReference>
<dbReference type="RefSeq" id="WP_220118450.1">
    <property type="nucleotide sequence ID" value="NZ_JAHZUY010000048.1"/>
</dbReference>
<dbReference type="PANTHER" id="PTHR43032">
    <property type="entry name" value="PROTEIN-METHIONINE-SULFOXIDE REDUCTASE"/>
    <property type="match status" value="1"/>
</dbReference>
<comment type="caution">
    <text evidence="7">The sequence shown here is derived from an EMBL/GenBank/DDBJ whole genome shotgun (WGS) entry which is preliminary data.</text>
</comment>
<dbReference type="Gene3D" id="3.90.420.10">
    <property type="entry name" value="Oxidoreductase, molybdopterin-binding domain"/>
    <property type="match status" value="1"/>
</dbReference>
<dbReference type="GO" id="GO:0016491">
    <property type="term" value="F:oxidoreductase activity"/>
    <property type="evidence" value="ECO:0007669"/>
    <property type="project" value="UniProtKB-KW"/>
</dbReference>
<proteinExistence type="inferred from homology"/>
<dbReference type="Pfam" id="PF00174">
    <property type="entry name" value="Oxidored_molyb"/>
    <property type="match status" value="1"/>
</dbReference>
<dbReference type="HAMAP" id="MF_01206">
    <property type="entry name" value="MsrP"/>
    <property type="match status" value="1"/>
</dbReference>
<reference evidence="7 8" key="1">
    <citation type="submission" date="2021-08" db="EMBL/GenBank/DDBJ databases">
        <title>Caldovatus sediminis gen. nov., sp. nov., a moderately thermophilic bacterium isolated from a hot spring.</title>
        <authorList>
            <person name="Hu C.-J."/>
            <person name="Li W.-J."/>
            <person name="Xian W.-D."/>
        </authorList>
    </citation>
    <scope>NUCLEOTIDE SEQUENCE [LARGE SCALE GENOMIC DNA]</scope>
    <source>
        <strain evidence="7 8">SYSU G05006</strain>
    </source>
</reference>
<feature type="binding site" evidence="5">
    <location>
        <position position="84"/>
    </location>
    <ligand>
        <name>Mo-molybdopterin</name>
        <dbReference type="ChEBI" id="CHEBI:71302"/>
    </ligand>
</feature>
<evidence type="ECO:0000256" key="2">
    <source>
        <dbReference type="ARBA" id="ARBA00022723"/>
    </source>
</evidence>
<evidence type="ECO:0000256" key="3">
    <source>
        <dbReference type="ARBA" id="ARBA00022729"/>
    </source>
</evidence>
<comment type="subunit">
    <text evidence="5">Heterodimer of a catalytic subunit (MsrP) and a heme-binding subunit (MsrQ).</text>
</comment>
<feature type="binding site" evidence="5">
    <location>
        <begin position="87"/>
        <end position="88"/>
    </location>
    <ligand>
        <name>Mo-molybdopterin</name>
        <dbReference type="ChEBI" id="CHEBI:71302"/>
    </ligand>
</feature>
<evidence type="ECO:0000313" key="8">
    <source>
        <dbReference type="Proteomes" id="UP001519924"/>
    </source>
</evidence>
<evidence type="ECO:0000313" key="7">
    <source>
        <dbReference type="EMBL" id="MBW8270663.1"/>
    </source>
</evidence>
<feature type="binding site" evidence="5">
    <location>
        <position position="229"/>
    </location>
    <ligand>
        <name>Mo-molybdopterin</name>
        <dbReference type="ChEBI" id="CHEBI:71302"/>
    </ligand>
</feature>
<feature type="binding site" evidence="5">
    <location>
        <position position="176"/>
    </location>
    <ligand>
        <name>Mo-molybdopterin</name>
        <dbReference type="ChEBI" id="CHEBI:71302"/>
    </ligand>
</feature>
<gene>
    <name evidence="5 7" type="primary">msrP</name>
    <name evidence="7" type="ORF">K1J50_14355</name>
</gene>
<feature type="binding site" evidence="5">
    <location>
        <begin position="240"/>
        <end position="242"/>
    </location>
    <ligand>
        <name>Mo-molybdopterin</name>
        <dbReference type="ChEBI" id="CHEBI:71302"/>
    </ligand>
</feature>
<comment type="function">
    <text evidence="5">Part of the MsrPQ system that repairs oxidized periplasmic proteins containing methionine sulfoxide residues (Met-O), using respiratory chain electrons. Thus protects these proteins from oxidative-stress damage caused by reactive species of oxygen and chlorine generated by the host defense mechanisms. MsrPQ is essential for the maintenance of envelope integrity under bleach stress, rescuing a wide series of structurally unrelated periplasmic proteins from methionine oxidation. The catalytic subunit MsrP is non-stereospecific, being able to reduce both (R-) and (S-) diastereoisomers of methionine sulfoxide.</text>
</comment>
<dbReference type="Proteomes" id="UP001519924">
    <property type="component" value="Unassembled WGS sequence"/>
</dbReference>
<evidence type="ECO:0000256" key="1">
    <source>
        <dbReference type="ARBA" id="ARBA00022505"/>
    </source>
</evidence>
<comment type="similarity">
    <text evidence="5">Belongs to the MsrP family.</text>
</comment>
<dbReference type="InterPro" id="IPR000572">
    <property type="entry name" value="OxRdtase_Mopterin-bd_dom"/>
</dbReference>
<comment type="catalytic activity">
    <reaction evidence="5">
        <text>L-methionyl-[protein] + a quinone + H2O = L-methionyl-(R)-S-oxide-[protein] + a quinol</text>
        <dbReference type="Rhea" id="RHEA:51296"/>
        <dbReference type="Rhea" id="RHEA-COMP:12313"/>
        <dbReference type="Rhea" id="RHEA-COMP:12314"/>
        <dbReference type="ChEBI" id="CHEBI:15377"/>
        <dbReference type="ChEBI" id="CHEBI:16044"/>
        <dbReference type="ChEBI" id="CHEBI:24646"/>
        <dbReference type="ChEBI" id="CHEBI:45764"/>
        <dbReference type="ChEBI" id="CHEBI:132124"/>
    </reaction>
</comment>